<dbReference type="Proteomes" id="UP000006135">
    <property type="component" value="Plasmid megaplasmid"/>
</dbReference>
<dbReference type="EMBL" id="CP002574">
    <property type="protein sequence ID" value="AEK59703.1"/>
    <property type="molecule type" value="Genomic_DNA"/>
</dbReference>
<dbReference type="GeneID" id="92932944"/>
<dbReference type="InterPro" id="IPR029063">
    <property type="entry name" value="SAM-dependent_MTases_sf"/>
</dbReference>
<feature type="region of interest" description="Disordered" evidence="1">
    <location>
        <begin position="561"/>
        <end position="587"/>
    </location>
</feature>
<organism evidence="3 4">
    <name type="scientific">Acidithiobacillus caldus (strain SM-1)</name>
    <dbReference type="NCBI Taxonomy" id="990288"/>
    <lineage>
        <taxon>Bacteria</taxon>
        <taxon>Pseudomonadati</taxon>
        <taxon>Pseudomonadota</taxon>
        <taxon>Acidithiobacillia</taxon>
        <taxon>Acidithiobacillales</taxon>
        <taxon>Acidithiobacillaceae</taxon>
        <taxon>Acidithiobacillus</taxon>
    </lineage>
</organism>
<gene>
    <name evidence="3" type="ordered locus">Atc_m172</name>
</gene>
<feature type="domain" description="DUF4942" evidence="2">
    <location>
        <begin position="280"/>
        <end position="478"/>
    </location>
</feature>
<dbReference type="Pfam" id="PF13708">
    <property type="entry name" value="DUF4942"/>
    <property type="match status" value="1"/>
</dbReference>
<sequence>MDSYQFYRTPPSLARKLCALFETAPTRLLEPSAGAGDLVRAAREQFPRLGKSDIDLYEIDLSRHGQLAECGNLIGLDFLDSLDLSIYSHVLMNPPFRQGVQHVLHAWTKLFSGEIAAILNASGVREPTTRDEERLARIIEQHGRVEYATEAFLSPDTLRKTDVEVALVYLRKEKSVEFWSGSILDALGVDTLAEDQTEFAEREPAAPQGIALSEGQIPAIVRAYRAAWEATKESIIAQHRAARYTGFFEQEMRKILNKDAIATAKSTVGPLHRDLNAAYAEIRRSAWMSVLNTSDFRTYLTRKAQSEVLADFEQVSRMEFSAPNIYGFLQGFALRQDEINAQMVCDLFDQIVYANSENCLFYRWKSNAKHQIGMALQRKRFILSGFSLEGWRSTIDYDAEQKLKEIDRITALVTGQRELEDPLAGLFARHLNELRYGKRLGNRYFDVRWYPGIGTVHFFPKDQKLIDRINAIVGKHRRWMPEHFAAEGDDKTIDQAYKAAESISKAVQKKVDRWTLRQVLYSCGGHRDQEGATQKLQSAFDEAVADGGEENFWTQIARIEARPRPATKPAKASTPEERQRALALALA</sequence>
<dbReference type="OrthoDB" id="6128088at2"/>
<proteinExistence type="predicted"/>
<evidence type="ECO:0000313" key="3">
    <source>
        <dbReference type="EMBL" id="AEK59703.1"/>
    </source>
</evidence>
<accession>F9ZU84</accession>
<dbReference type="HOGENOM" id="CLU_038341_0_0_6"/>
<dbReference type="AlphaFoldDB" id="F9ZU84"/>
<evidence type="ECO:0000256" key="1">
    <source>
        <dbReference type="SAM" id="MobiDB-lite"/>
    </source>
</evidence>
<dbReference type="RefSeq" id="WP_014003791.1">
    <property type="nucleotide sequence ID" value="NC_015851.1"/>
</dbReference>
<protein>
    <recommendedName>
        <fullName evidence="2">DUF4942 domain-containing protein</fullName>
    </recommendedName>
</protein>
<geneLocation type="plasmid" evidence="3">
    <name>megaplasmid</name>
</geneLocation>
<keyword evidence="4" id="KW-1185">Reference proteome</keyword>
<dbReference type="InterPro" id="IPR031339">
    <property type="entry name" value="DUF4942"/>
</dbReference>
<reference evidence="3 4" key="1">
    <citation type="journal article" date="2011" name="J. Genet. Genomics">
        <title>Unraveling the Acidithiobacillus caldus complete genome and its central metabolisms for carbon assimilation.</title>
        <authorList>
            <person name="You X.Y."/>
            <person name="Guo X."/>
            <person name="Zheng H.J."/>
            <person name="Zhang M.J."/>
            <person name="Liu L.J."/>
            <person name="Zhu Y.Q."/>
            <person name="Zhu B."/>
            <person name="Wang S.Y."/>
            <person name="Zhao G.P."/>
            <person name="Poetsch A."/>
            <person name="Jiang C.Y."/>
            <person name="Liu S.J."/>
        </authorList>
    </citation>
    <scope>NUCLEOTIDE SEQUENCE [LARGE SCALE GENOMIC DNA]</scope>
    <source>
        <strain evidence="3 4">SM-1</strain>
        <plasmid evidence="4">Plasmid megaplasmid</plasmid>
    </source>
</reference>
<keyword evidence="3" id="KW-0614">Plasmid</keyword>
<evidence type="ECO:0000313" key="4">
    <source>
        <dbReference type="Proteomes" id="UP000006135"/>
    </source>
</evidence>
<dbReference type="KEGG" id="acu:Atc_m172"/>
<evidence type="ECO:0000259" key="2">
    <source>
        <dbReference type="Pfam" id="PF13708"/>
    </source>
</evidence>
<dbReference type="SUPFAM" id="SSF53335">
    <property type="entry name" value="S-adenosyl-L-methionine-dependent methyltransferases"/>
    <property type="match status" value="1"/>
</dbReference>
<dbReference type="Gene3D" id="3.40.50.150">
    <property type="entry name" value="Vaccinia Virus protein VP39"/>
    <property type="match status" value="1"/>
</dbReference>
<name>F9ZU84_ACICS</name>